<dbReference type="PANTHER" id="PTHR11236">
    <property type="entry name" value="AMINOBENZOATE/ANTHRANILATE SYNTHASE"/>
    <property type="match status" value="1"/>
</dbReference>
<dbReference type="Pfam" id="PF00425">
    <property type="entry name" value="Chorismate_bind"/>
    <property type="match status" value="1"/>
</dbReference>
<evidence type="ECO:0000313" key="3">
    <source>
        <dbReference type="Proteomes" id="UP000186156"/>
    </source>
</evidence>
<dbReference type="Gene3D" id="3.60.120.10">
    <property type="entry name" value="Anthranilate synthase"/>
    <property type="match status" value="1"/>
</dbReference>
<dbReference type="InterPro" id="IPR001544">
    <property type="entry name" value="Aminotrans_IV"/>
</dbReference>
<gene>
    <name evidence="2" type="ORF">SAMN05421799_106226</name>
</gene>
<dbReference type="STRING" id="252246.SAMN05421799_106226"/>
<dbReference type="NCBIfam" id="TIGR00553">
    <property type="entry name" value="pabB"/>
    <property type="match status" value="1"/>
</dbReference>
<dbReference type="GO" id="GO:0046820">
    <property type="term" value="F:4-amino-4-deoxychorismate synthase activity"/>
    <property type="evidence" value="ECO:0007669"/>
    <property type="project" value="TreeGrafter"/>
</dbReference>
<dbReference type="PRINTS" id="PR00095">
    <property type="entry name" value="ANTSNTHASEI"/>
</dbReference>
<dbReference type="Proteomes" id="UP000186156">
    <property type="component" value="Unassembled WGS sequence"/>
</dbReference>
<dbReference type="GO" id="GO:0009396">
    <property type="term" value="P:folic acid-containing compound biosynthetic process"/>
    <property type="evidence" value="ECO:0007669"/>
    <property type="project" value="InterPro"/>
</dbReference>
<dbReference type="EMBL" id="FTOO01000006">
    <property type="protein sequence ID" value="SIS91201.1"/>
    <property type="molecule type" value="Genomic_DNA"/>
</dbReference>
<protein>
    <submittedName>
        <fullName evidence="2">Para-aminobenzoate synthetase / 4-amino-4-deoxychorismate lyase</fullName>
    </submittedName>
</protein>
<accession>A0A1N7MZ35</accession>
<feature type="domain" description="Chorismate-utilising enzyme C-terminal" evidence="1">
    <location>
        <begin position="136"/>
        <end position="386"/>
    </location>
</feature>
<reference evidence="3" key="1">
    <citation type="submission" date="2017-01" db="EMBL/GenBank/DDBJ databases">
        <authorList>
            <person name="Varghese N."/>
            <person name="Submissions S."/>
        </authorList>
    </citation>
    <scope>NUCLEOTIDE SEQUENCE [LARGE SCALE GENOMIC DNA]</scope>
    <source>
        <strain evidence="3">DSM 16176</strain>
    </source>
</reference>
<organism evidence="2 3">
    <name type="scientific">Alicyclobacillus vulcanalis</name>
    <dbReference type="NCBI Taxonomy" id="252246"/>
    <lineage>
        <taxon>Bacteria</taxon>
        <taxon>Bacillati</taxon>
        <taxon>Bacillota</taxon>
        <taxon>Bacilli</taxon>
        <taxon>Bacillales</taxon>
        <taxon>Alicyclobacillaceae</taxon>
        <taxon>Alicyclobacillus</taxon>
    </lineage>
</organism>
<evidence type="ECO:0000313" key="2">
    <source>
        <dbReference type="EMBL" id="SIS91201.1"/>
    </source>
</evidence>
<dbReference type="Gene3D" id="3.20.10.10">
    <property type="entry name" value="D-amino Acid Aminotransferase, subunit A, domain 2"/>
    <property type="match status" value="1"/>
</dbReference>
<keyword evidence="2" id="KW-0456">Lyase</keyword>
<dbReference type="InterPro" id="IPR005801">
    <property type="entry name" value="ADC_synthase"/>
</dbReference>
<dbReference type="SUPFAM" id="SSF56752">
    <property type="entry name" value="D-aminoacid aminotransferase-like PLP-dependent enzymes"/>
    <property type="match status" value="1"/>
</dbReference>
<dbReference type="Pfam" id="PF01063">
    <property type="entry name" value="Aminotran_4"/>
    <property type="match status" value="1"/>
</dbReference>
<dbReference type="GO" id="GO:0000162">
    <property type="term" value="P:L-tryptophan biosynthetic process"/>
    <property type="evidence" value="ECO:0007669"/>
    <property type="project" value="TreeGrafter"/>
</dbReference>
<sequence>MNLSVRLIYDFPLTDGEPPTRLVFARPRQVWCATRAEEVVGAMEHASARAKAGAWVCGFVSYEAAPAFQPYYRVPPRFADFPLAWFAEFTAPAQTSPSDAGSSGHAIDRTSDVWPGSEERDRARMWWCGLAQPHRVVVEGIRQSIARGDVYQVNATGRLVFTGNDHPGQMYERLCRAQAARYSAWLHIGAWDILSVSPELFYARNGMRIVTRPMKGTSPRAPEETEDRAQRAYLEQSEKELAENLMIVDLLRNDLGQIAEPGSVRVDELFAIEAYPTVWQMTSTISGHLRPEANAVDIFRALFPCGSVTGAPKAAAMKAIAECERVPRGVYCGAIGLWTPDDREVWSVAIRTLVGRRDRATWVYGVGSGVTWDSRPAQEEAEVKLKAAVIDRAGLATLVELLETMRLEDGVWFLYDEHRARALTSARTLHIPLDPHVFDDALRRCRTKHPTGTWRVRVRVSLRGEVHCEASPWPNDPFTTSVVEAGHRGEPRIMAISSEPVDRRSLWLYHKTTDRRYYDRMRRACPGAFDVLLYNEDGEVTEGTFGNIAYEWDGVWYTPPVECGLLPGTLRSHLLRRQELRERVLHLSEVGQVTRWCWLNGLRGIIPVVVATWPTTRSETAVGEGKETLH</sequence>
<keyword evidence="3" id="KW-1185">Reference proteome</keyword>
<dbReference type="InterPro" id="IPR019999">
    <property type="entry name" value="Anth_synth_I-like"/>
</dbReference>
<evidence type="ECO:0000259" key="1">
    <source>
        <dbReference type="Pfam" id="PF00425"/>
    </source>
</evidence>
<dbReference type="InterPro" id="IPR015890">
    <property type="entry name" value="Chorismate_C"/>
</dbReference>
<dbReference type="PANTHER" id="PTHR11236:SF50">
    <property type="entry name" value="AMINODEOXYCHORISMATE SYNTHASE COMPONENT 1"/>
    <property type="match status" value="1"/>
</dbReference>
<dbReference type="SUPFAM" id="SSF56322">
    <property type="entry name" value="ADC synthase"/>
    <property type="match status" value="1"/>
</dbReference>
<dbReference type="OrthoDB" id="9803598at2"/>
<proteinExistence type="predicted"/>
<name>A0A1N7MZ35_9BACL</name>
<dbReference type="InterPro" id="IPR005802">
    <property type="entry name" value="ADC_synth_comp_1"/>
</dbReference>
<dbReference type="InterPro" id="IPR036038">
    <property type="entry name" value="Aminotransferase-like"/>
</dbReference>
<dbReference type="InterPro" id="IPR043132">
    <property type="entry name" value="BCAT-like_C"/>
</dbReference>
<dbReference type="GO" id="GO:0016829">
    <property type="term" value="F:lyase activity"/>
    <property type="evidence" value="ECO:0007669"/>
    <property type="project" value="UniProtKB-KW"/>
</dbReference>
<dbReference type="InterPro" id="IPR043131">
    <property type="entry name" value="BCAT-like_N"/>
</dbReference>
<dbReference type="AlphaFoldDB" id="A0A1N7MZ35"/>
<dbReference type="Gene3D" id="3.30.470.10">
    <property type="match status" value="1"/>
</dbReference>